<evidence type="ECO:0000313" key="2">
    <source>
        <dbReference type="Proteomes" id="UP000237000"/>
    </source>
</evidence>
<comment type="caution">
    <text evidence="1">The sequence shown here is derived from an EMBL/GenBank/DDBJ whole genome shotgun (WGS) entry which is preliminary data.</text>
</comment>
<accession>A0A2P5FZH3</accession>
<gene>
    <name evidence="1" type="ORF">TorRG33x02_012610</name>
</gene>
<dbReference type="Proteomes" id="UP000237000">
    <property type="component" value="Unassembled WGS sequence"/>
</dbReference>
<dbReference type="InParanoid" id="A0A2P5FZH3"/>
<sequence length="64" mass="7474">MSFSNDNNFHENDKEEYYYYVLDNPIPSRSRSRFLANIIINEGTYCDPNNTKERKNMCNGSSVG</sequence>
<proteinExistence type="predicted"/>
<evidence type="ECO:0000313" key="1">
    <source>
        <dbReference type="EMBL" id="POO03200.1"/>
    </source>
</evidence>
<reference evidence="2" key="1">
    <citation type="submission" date="2016-06" db="EMBL/GenBank/DDBJ databases">
        <title>Parallel loss of symbiosis genes in relatives of nitrogen-fixing non-legume Parasponia.</title>
        <authorList>
            <person name="Van Velzen R."/>
            <person name="Holmer R."/>
            <person name="Bu F."/>
            <person name="Rutten L."/>
            <person name="Van Zeijl A."/>
            <person name="Liu W."/>
            <person name="Santuari L."/>
            <person name="Cao Q."/>
            <person name="Sharma T."/>
            <person name="Shen D."/>
            <person name="Roswanjaya Y."/>
            <person name="Wardhani T."/>
            <person name="Kalhor M.S."/>
            <person name="Jansen J."/>
            <person name="Van den Hoogen J."/>
            <person name="Gungor B."/>
            <person name="Hartog M."/>
            <person name="Hontelez J."/>
            <person name="Verver J."/>
            <person name="Yang W.-C."/>
            <person name="Schijlen E."/>
            <person name="Repin R."/>
            <person name="Schilthuizen M."/>
            <person name="Schranz E."/>
            <person name="Heidstra R."/>
            <person name="Miyata K."/>
            <person name="Fedorova E."/>
            <person name="Kohlen W."/>
            <person name="Bisseling T."/>
            <person name="Smit S."/>
            <person name="Geurts R."/>
        </authorList>
    </citation>
    <scope>NUCLEOTIDE SEQUENCE [LARGE SCALE GENOMIC DNA]</scope>
    <source>
        <strain evidence="2">cv. RG33-2</strain>
    </source>
</reference>
<name>A0A2P5FZH3_TREOI</name>
<keyword evidence="2" id="KW-1185">Reference proteome</keyword>
<protein>
    <submittedName>
        <fullName evidence="1">Uncharacterized protein</fullName>
    </submittedName>
</protein>
<organism evidence="1 2">
    <name type="scientific">Trema orientale</name>
    <name type="common">Charcoal tree</name>
    <name type="synonym">Celtis orientalis</name>
    <dbReference type="NCBI Taxonomy" id="63057"/>
    <lineage>
        <taxon>Eukaryota</taxon>
        <taxon>Viridiplantae</taxon>
        <taxon>Streptophyta</taxon>
        <taxon>Embryophyta</taxon>
        <taxon>Tracheophyta</taxon>
        <taxon>Spermatophyta</taxon>
        <taxon>Magnoliopsida</taxon>
        <taxon>eudicotyledons</taxon>
        <taxon>Gunneridae</taxon>
        <taxon>Pentapetalae</taxon>
        <taxon>rosids</taxon>
        <taxon>fabids</taxon>
        <taxon>Rosales</taxon>
        <taxon>Cannabaceae</taxon>
        <taxon>Trema</taxon>
    </lineage>
</organism>
<dbReference type="EMBL" id="JXTC01000003">
    <property type="protein sequence ID" value="POO03200.1"/>
    <property type="molecule type" value="Genomic_DNA"/>
</dbReference>
<dbReference type="AlphaFoldDB" id="A0A2P5FZH3"/>